<keyword evidence="2" id="KW-1185">Reference proteome</keyword>
<comment type="caution">
    <text evidence="1">The sequence shown here is derived from an EMBL/GenBank/DDBJ whole genome shotgun (WGS) entry which is preliminary data.</text>
</comment>
<accession>A0A399F4R9</accession>
<dbReference type="AlphaFoldDB" id="A0A399F4R9"/>
<dbReference type="SUPFAM" id="SSF54909">
    <property type="entry name" value="Dimeric alpha+beta barrel"/>
    <property type="match status" value="1"/>
</dbReference>
<name>A0A399F4R9_9DEIN</name>
<dbReference type="Proteomes" id="UP000266178">
    <property type="component" value="Unassembled WGS sequence"/>
</dbReference>
<organism evidence="1 2">
    <name type="scientific">Meiothermus granaticius NBRC 107808</name>
    <dbReference type="NCBI Taxonomy" id="1227551"/>
    <lineage>
        <taxon>Bacteria</taxon>
        <taxon>Thermotogati</taxon>
        <taxon>Deinococcota</taxon>
        <taxon>Deinococci</taxon>
        <taxon>Thermales</taxon>
        <taxon>Thermaceae</taxon>
        <taxon>Meiothermus</taxon>
    </lineage>
</organism>
<reference evidence="1 2" key="1">
    <citation type="submission" date="2018-08" db="EMBL/GenBank/DDBJ databases">
        <title>Meiothermus granaticius genome AF-68 sequencing project.</title>
        <authorList>
            <person name="Da Costa M.S."/>
            <person name="Albuquerque L."/>
            <person name="Raposo P."/>
            <person name="Froufe H.J.C."/>
            <person name="Barroso C.S."/>
            <person name="Egas C."/>
        </authorList>
    </citation>
    <scope>NUCLEOTIDE SEQUENCE [LARGE SCALE GENOMIC DNA]</scope>
    <source>
        <strain evidence="1 2">AF-68</strain>
    </source>
</reference>
<dbReference type="RefSeq" id="WP_119358472.1">
    <property type="nucleotide sequence ID" value="NZ_BJXM01000017.1"/>
</dbReference>
<dbReference type="EMBL" id="QWLB01000060">
    <property type="protein sequence ID" value="RIH91073.1"/>
    <property type="molecule type" value="Genomic_DNA"/>
</dbReference>
<evidence type="ECO:0008006" key="3">
    <source>
        <dbReference type="Google" id="ProtNLM"/>
    </source>
</evidence>
<evidence type="ECO:0000313" key="1">
    <source>
        <dbReference type="EMBL" id="RIH91073.1"/>
    </source>
</evidence>
<proteinExistence type="predicted"/>
<dbReference type="OrthoDB" id="9807535at2"/>
<dbReference type="Gene3D" id="3.30.70.1060">
    <property type="entry name" value="Dimeric alpha+beta barrel"/>
    <property type="match status" value="1"/>
</dbReference>
<dbReference type="InterPro" id="IPR011008">
    <property type="entry name" value="Dimeric_a/b-barrel"/>
</dbReference>
<gene>
    <name evidence="1" type="ORF">Mgrana_03045</name>
</gene>
<evidence type="ECO:0000313" key="2">
    <source>
        <dbReference type="Proteomes" id="UP000266178"/>
    </source>
</evidence>
<protein>
    <recommendedName>
        <fullName evidence="3">Transcription initiation protein</fullName>
    </recommendedName>
</protein>
<sequence length="113" mass="11743">MARFLITFPAAAMVAPADEMAAVDRDAHAVIAQAKAEGVYVFAGGIDGSVPPVRVSADGTVTEGGYPSARRLDGGFAVLDLPSRNAALSWAARFARACRCDQEVRAFGFDPAA</sequence>